<keyword evidence="3" id="KW-1185">Reference proteome</keyword>
<dbReference type="Proteomes" id="UP000615455">
    <property type="component" value="Unassembled WGS sequence"/>
</dbReference>
<dbReference type="InterPro" id="IPR008972">
    <property type="entry name" value="Cupredoxin"/>
</dbReference>
<feature type="domain" description="EfeO-type cupredoxin-like" evidence="1">
    <location>
        <begin position="4"/>
        <end position="90"/>
    </location>
</feature>
<evidence type="ECO:0000259" key="1">
    <source>
        <dbReference type="Pfam" id="PF13473"/>
    </source>
</evidence>
<evidence type="ECO:0000313" key="3">
    <source>
        <dbReference type="Proteomes" id="UP000615455"/>
    </source>
</evidence>
<proteinExistence type="predicted"/>
<comment type="caution">
    <text evidence="2">The sequence shown here is derived from an EMBL/GenBank/DDBJ whole genome shotgun (WGS) entry which is preliminary data.</text>
</comment>
<dbReference type="Pfam" id="PF13473">
    <property type="entry name" value="Cupredoxin_1"/>
    <property type="match status" value="1"/>
</dbReference>
<reference evidence="3" key="1">
    <citation type="journal article" date="2019" name="Int. J. Syst. Evol. Microbiol.">
        <title>The Global Catalogue of Microorganisms (GCM) 10K type strain sequencing project: providing services to taxonomists for standard genome sequencing and annotation.</title>
        <authorList>
            <consortium name="The Broad Institute Genomics Platform"/>
            <consortium name="The Broad Institute Genome Sequencing Center for Infectious Disease"/>
            <person name="Wu L."/>
            <person name="Ma J."/>
        </authorList>
    </citation>
    <scope>NUCLEOTIDE SEQUENCE [LARGE SCALE GENOMIC DNA]</scope>
    <source>
        <strain evidence="3">CGMCC 1.15043</strain>
    </source>
</reference>
<name>A0ABQ2BQ68_9BACL</name>
<dbReference type="SUPFAM" id="SSF49503">
    <property type="entry name" value="Cupredoxins"/>
    <property type="match status" value="1"/>
</dbReference>
<evidence type="ECO:0000313" key="2">
    <source>
        <dbReference type="EMBL" id="GGI44985.1"/>
    </source>
</evidence>
<dbReference type="EMBL" id="BMHE01000003">
    <property type="protein sequence ID" value="GGI44985.1"/>
    <property type="molecule type" value="Genomic_DNA"/>
</dbReference>
<dbReference type="InterPro" id="IPR028096">
    <property type="entry name" value="EfeO_Cupredoxin"/>
</dbReference>
<accession>A0ABQ2BQ68</accession>
<sequence>MTESDGYQIATIQVKDDGFYPANIEVKAGVPTKLNFKKPSGFTCIRSVASRDIGLDLYLEKGDNFTTLQDLKPGTYKLHCGMYMYYVTLTVK</sequence>
<protein>
    <recommendedName>
        <fullName evidence="1">EfeO-type cupredoxin-like domain-containing protein</fullName>
    </recommendedName>
</protein>
<organism evidence="2 3">
    <name type="scientific">Paenibacillus marchantiophytorum</name>
    <dbReference type="NCBI Taxonomy" id="1619310"/>
    <lineage>
        <taxon>Bacteria</taxon>
        <taxon>Bacillati</taxon>
        <taxon>Bacillota</taxon>
        <taxon>Bacilli</taxon>
        <taxon>Bacillales</taxon>
        <taxon>Paenibacillaceae</taxon>
        <taxon>Paenibacillus</taxon>
    </lineage>
</organism>
<dbReference type="Gene3D" id="2.60.40.420">
    <property type="entry name" value="Cupredoxins - blue copper proteins"/>
    <property type="match status" value="1"/>
</dbReference>
<gene>
    <name evidence="2" type="ORF">GCM10008018_09830</name>
</gene>